<dbReference type="InterPro" id="IPR010998">
    <property type="entry name" value="Integrase_recombinase_N"/>
</dbReference>
<dbReference type="SUPFAM" id="SSF56349">
    <property type="entry name" value="DNA breaking-rejoining enzymes"/>
    <property type="match status" value="1"/>
</dbReference>
<dbReference type="CDD" id="cd00801">
    <property type="entry name" value="INT_P4_C"/>
    <property type="match status" value="1"/>
</dbReference>
<dbReference type="Gene3D" id="3.30.160.390">
    <property type="entry name" value="Integrase, DNA-binding domain"/>
    <property type="match status" value="1"/>
</dbReference>
<dbReference type="InterPro" id="IPR038488">
    <property type="entry name" value="Integrase_DNA-bd_sf"/>
</dbReference>
<evidence type="ECO:0000256" key="2">
    <source>
        <dbReference type="ARBA" id="ARBA00022908"/>
    </source>
</evidence>
<evidence type="ECO:0000313" key="7">
    <source>
        <dbReference type="Proteomes" id="UP000198607"/>
    </source>
</evidence>
<dbReference type="OrthoDB" id="9775880at2"/>
<evidence type="ECO:0000313" key="6">
    <source>
        <dbReference type="EMBL" id="SDH04097.1"/>
    </source>
</evidence>
<reference evidence="6 7" key="1">
    <citation type="submission" date="2016-10" db="EMBL/GenBank/DDBJ databases">
        <authorList>
            <person name="de Groot N.N."/>
        </authorList>
    </citation>
    <scope>NUCLEOTIDE SEQUENCE [LARGE SCALE GENOMIC DNA]</scope>
    <source>
        <strain evidence="6 7">DSM 5885</strain>
    </source>
</reference>
<dbReference type="RefSeq" id="WP_091935505.1">
    <property type="nucleotide sequence ID" value="NZ_FNCY01000003.1"/>
</dbReference>
<dbReference type="InterPro" id="IPR002104">
    <property type="entry name" value="Integrase_catalytic"/>
</dbReference>
<dbReference type="GO" id="GO:0006310">
    <property type="term" value="P:DNA recombination"/>
    <property type="evidence" value="ECO:0007669"/>
    <property type="project" value="UniProtKB-KW"/>
</dbReference>
<dbReference type="GO" id="GO:0003677">
    <property type="term" value="F:DNA binding"/>
    <property type="evidence" value="ECO:0007669"/>
    <property type="project" value="UniProtKB-KW"/>
</dbReference>
<dbReference type="InterPro" id="IPR050808">
    <property type="entry name" value="Phage_Integrase"/>
</dbReference>
<dbReference type="PROSITE" id="PS51898">
    <property type="entry name" value="TYR_RECOMBINASE"/>
    <property type="match status" value="1"/>
</dbReference>
<dbReference type="InterPro" id="IPR011010">
    <property type="entry name" value="DNA_brk_join_enz"/>
</dbReference>
<dbReference type="Gene3D" id="1.10.150.130">
    <property type="match status" value="1"/>
</dbReference>
<evidence type="ECO:0000256" key="3">
    <source>
        <dbReference type="ARBA" id="ARBA00023125"/>
    </source>
</evidence>
<dbReference type="PANTHER" id="PTHR30629">
    <property type="entry name" value="PROPHAGE INTEGRASE"/>
    <property type="match status" value="1"/>
</dbReference>
<name>A0A1G7Z655_9RHOO</name>
<dbReference type="PANTHER" id="PTHR30629:SF2">
    <property type="entry name" value="PROPHAGE INTEGRASE INTS-RELATED"/>
    <property type="match status" value="1"/>
</dbReference>
<protein>
    <submittedName>
        <fullName evidence="6">Integrase</fullName>
    </submittedName>
</protein>
<dbReference type="Gene3D" id="1.10.443.10">
    <property type="entry name" value="Intergrase catalytic core"/>
    <property type="match status" value="1"/>
</dbReference>
<organism evidence="6 7">
    <name type="scientific">Propionivibrio dicarboxylicus</name>
    <dbReference type="NCBI Taxonomy" id="83767"/>
    <lineage>
        <taxon>Bacteria</taxon>
        <taxon>Pseudomonadati</taxon>
        <taxon>Pseudomonadota</taxon>
        <taxon>Betaproteobacteria</taxon>
        <taxon>Rhodocyclales</taxon>
        <taxon>Rhodocyclaceae</taxon>
        <taxon>Propionivibrio</taxon>
    </lineage>
</organism>
<dbReference type="Pfam" id="PF22022">
    <property type="entry name" value="Phage_int_M"/>
    <property type="match status" value="1"/>
</dbReference>
<evidence type="ECO:0000259" key="5">
    <source>
        <dbReference type="PROSITE" id="PS51898"/>
    </source>
</evidence>
<proteinExistence type="inferred from homology"/>
<dbReference type="InterPro" id="IPR025166">
    <property type="entry name" value="Integrase_DNA_bind_dom"/>
</dbReference>
<dbReference type="EMBL" id="FNCY01000003">
    <property type="protein sequence ID" value="SDH04097.1"/>
    <property type="molecule type" value="Genomic_DNA"/>
</dbReference>
<keyword evidence="4" id="KW-0233">DNA recombination</keyword>
<dbReference type="Proteomes" id="UP000198607">
    <property type="component" value="Unassembled WGS sequence"/>
</dbReference>
<keyword evidence="3" id="KW-0238">DNA-binding</keyword>
<evidence type="ECO:0000256" key="4">
    <source>
        <dbReference type="ARBA" id="ARBA00023172"/>
    </source>
</evidence>
<dbReference type="Pfam" id="PF13356">
    <property type="entry name" value="Arm-DNA-bind_3"/>
    <property type="match status" value="1"/>
</dbReference>
<comment type="similarity">
    <text evidence="1">Belongs to the 'phage' integrase family.</text>
</comment>
<dbReference type="InterPro" id="IPR053876">
    <property type="entry name" value="Phage_int_M"/>
</dbReference>
<keyword evidence="7" id="KW-1185">Reference proteome</keyword>
<keyword evidence="2" id="KW-0229">DNA integration</keyword>
<dbReference type="AlphaFoldDB" id="A0A1G7Z655"/>
<dbReference type="InterPro" id="IPR013762">
    <property type="entry name" value="Integrase-like_cat_sf"/>
</dbReference>
<sequence length="427" mass="48198">MALLTDTKARNIKPDDGQLPHGGIVGLILIPTKTKGHGKWVLRYISPVTGKRRNAGLGSYPETSIAEAGKIGTAMRTQIATGKDPLEEKKASANAPKLPDFRTAAHVVHAELSPGWKNKKHVQQWINTVSEYAIPTIGALPLDQIQPRHIAEVLRPIWISKAETASRLRQRLHAIMAWGWAHGHCVSNPVDVVDHLLPQQPSKAVRLQHQPAMPWRDIPEFVVKHLRSNTEGDLIRPMLELLILTAVRSGEIRGMRWKEIDLNNAVWTIPGERMKAKHPHRIPLTRRAIQIIERQTGLHEEFVFPTPRDKVMFSDMALTQFLRRIKAPSDTPERLATAHGFRSSFRDWCSENGFPRDLAERALAHTVANKVEAAYHRTDLLEQRRPMMEKWAAHCLNKDPGYESDSTIDKLLKPARDLGIIKTKSSK</sequence>
<feature type="domain" description="Tyr recombinase" evidence="5">
    <location>
        <begin position="208"/>
        <end position="388"/>
    </location>
</feature>
<dbReference type="GO" id="GO:0015074">
    <property type="term" value="P:DNA integration"/>
    <property type="evidence" value="ECO:0007669"/>
    <property type="project" value="UniProtKB-KW"/>
</dbReference>
<accession>A0A1G7Z655</accession>
<dbReference type="Pfam" id="PF00589">
    <property type="entry name" value="Phage_integrase"/>
    <property type="match status" value="1"/>
</dbReference>
<evidence type="ECO:0000256" key="1">
    <source>
        <dbReference type="ARBA" id="ARBA00008857"/>
    </source>
</evidence>
<gene>
    <name evidence="6" type="ORF">SAMN05660652_01083</name>
</gene>